<name>A0A0A1DGB2_NOCSI</name>
<dbReference type="GO" id="GO:0016285">
    <property type="term" value="F:alanyl aminopeptidase activity"/>
    <property type="evidence" value="ECO:0007669"/>
    <property type="project" value="UniProtKB-EC"/>
</dbReference>
<dbReference type="InterPro" id="IPR005320">
    <property type="entry name" value="Peptidase_S51"/>
</dbReference>
<keyword evidence="4" id="KW-0720">Serine protease</keyword>
<keyword evidence="2" id="KW-0645">Protease</keyword>
<sequence>MVADAPTILATSGGVVPGARSRWSVGPLTRYAVDLAGVDGRAPRVCFLATACGDQPAVLRDFYDMAQEAGFHGNHLSLFTMPNVADIRAHLLAQDVIWVWGGSVAGLLAMWELHGVGEVMREAWQAGVVLTGVSAGSICWHSGGTTDSFGPDLRPITNGLGLVPYSNGVHYDSEEQRRPLFQQLIADGTLPTGYATDDGVGLLYRGTELAEALTEEPGKAAYLVERDAGGRAVETRLETRLLRG</sequence>
<evidence type="ECO:0000256" key="2">
    <source>
        <dbReference type="ARBA" id="ARBA00022670"/>
    </source>
</evidence>
<dbReference type="EMBL" id="CP009896">
    <property type="protein sequence ID" value="AIY16366.1"/>
    <property type="molecule type" value="Genomic_DNA"/>
</dbReference>
<evidence type="ECO:0000256" key="3">
    <source>
        <dbReference type="ARBA" id="ARBA00022801"/>
    </source>
</evidence>
<comment type="similarity">
    <text evidence="1">Belongs to the peptidase S51 family.</text>
</comment>
<dbReference type="HOGENOM" id="CLU_067063_1_0_11"/>
<dbReference type="Proteomes" id="UP000030300">
    <property type="component" value="Chromosome"/>
</dbReference>
<reference evidence="5 6" key="1">
    <citation type="journal article" date="2015" name="Genome Announc.">
        <title>Complete Genome Sequence of Steroid-Transforming Nocardioides simplex VKM Ac-2033D.</title>
        <authorList>
            <person name="Shtratnikova V.Y."/>
            <person name="Schelkunov M.I."/>
            <person name="Pekov Y.A."/>
            <person name="Fokina V.V."/>
            <person name="Logacheva M.D."/>
            <person name="Sokolov S.L."/>
            <person name="Bragin E.Y."/>
            <person name="Ashapkin V.V."/>
            <person name="Donova M.V."/>
        </authorList>
    </citation>
    <scope>NUCLEOTIDE SEQUENCE [LARGE SCALE GENOMIC DNA]</scope>
    <source>
        <strain evidence="5 6">VKM Ac-2033D</strain>
    </source>
</reference>
<dbReference type="PANTHER" id="PTHR20842:SF0">
    <property type="entry name" value="ALPHA-ASPARTYL DIPEPTIDASE"/>
    <property type="match status" value="1"/>
</dbReference>
<keyword evidence="5" id="KW-0031">Aminopeptidase</keyword>
<keyword evidence="6" id="KW-1185">Reference proteome</keyword>
<dbReference type="STRING" id="2045.KR76_05635"/>
<dbReference type="RefSeq" id="WP_038677157.1">
    <property type="nucleotide sequence ID" value="NZ_BJMC01000002.1"/>
</dbReference>
<dbReference type="GO" id="GO:0006508">
    <property type="term" value="P:proteolysis"/>
    <property type="evidence" value="ECO:0007669"/>
    <property type="project" value="UniProtKB-KW"/>
</dbReference>
<dbReference type="SUPFAM" id="SSF52317">
    <property type="entry name" value="Class I glutamine amidotransferase-like"/>
    <property type="match status" value="1"/>
</dbReference>
<dbReference type="GeneID" id="96608425"/>
<proteinExistence type="inferred from homology"/>
<keyword evidence="3 5" id="KW-0378">Hydrolase</keyword>
<evidence type="ECO:0000313" key="5">
    <source>
        <dbReference type="EMBL" id="AIY16366.1"/>
    </source>
</evidence>
<dbReference type="KEGG" id="psim:KR76_05635"/>
<dbReference type="GO" id="GO:0008236">
    <property type="term" value="F:serine-type peptidase activity"/>
    <property type="evidence" value="ECO:0007669"/>
    <property type="project" value="UniProtKB-KW"/>
</dbReference>
<dbReference type="InterPro" id="IPR029062">
    <property type="entry name" value="Class_I_gatase-like"/>
</dbReference>
<dbReference type="OrthoDB" id="9778515at2"/>
<dbReference type="eggNOG" id="COG3340">
    <property type="taxonomic scope" value="Bacteria"/>
</dbReference>
<gene>
    <name evidence="5" type="ORF">KR76_05635</name>
</gene>
<dbReference type="Pfam" id="PF03575">
    <property type="entry name" value="Peptidase_S51"/>
    <property type="match status" value="1"/>
</dbReference>
<evidence type="ECO:0000313" key="6">
    <source>
        <dbReference type="Proteomes" id="UP000030300"/>
    </source>
</evidence>
<dbReference type="EC" id="3.4.11.2" evidence="5"/>
<organism evidence="5 6">
    <name type="scientific">Nocardioides simplex</name>
    <name type="common">Arthrobacter simplex</name>
    <dbReference type="NCBI Taxonomy" id="2045"/>
    <lineage>
        <taxon>Bacteria</taxon>
        <taxon>Bacillati</taxon>
        <taxon>Actinomycetota</taxon>
        <taxon>Actinomycetes</taxon>
        <taxon>Propionibacteriales</taxon>
        <taxon>Nocardioidaceae</taxon>
        <taxon>Pimelobacter</taxon>
    </lineage>
</organism>
<dbReference type="CDD" id="cd03146">
    <property type="entry name" value="GAT1_Peptidase_E"/>
    <property type="match status" value="1"/>
</dbReference>
<dbReference type="AlphaFoldDB" id="A0A0A1DGB2"/>
<evidence type="ECO:0000256" key="1">
    <source>
        <dbReference type="ARBA" id="ARBA00006534"/>
    </source>
</evidence>
<accession>A0A0A1DGB2</accession>
<dbReference type="PANTHER" id="PTHR20842">
    <property type="entry name" value="PROTEASE S51 ALPHA-ASPARTYL DIPEPTIDASE"/>
    <property type="match status" value="1"/>
</dbReference>
<evidence type="ECO:0000256" key="4">
    <source>
        <dbReference type="ARBA" id="ARBA00022825"/>
    </source>
</evidence>
<dbReference type="Gene3D" id="3.40.50.880">
    <property type="match status" value="1"/>
</dbReference>
<protein>
    <submittedName>
        <fullName evidence="5">Peptidase E</fullName>
        <ecNumber evidence="5">3.4.11.2</ecNumber>
    </submittedName>
</protein>